<evidence type="ECO:0000256" key="3">
    <source>
        <dbReference type="ARBA" id="ARBA00022833"/>
    </source>
</evidence>
<evidence type="ECO:0000256" key="2">
    <source>
        <dbReference type="ARBA" id="ARBA00022723"/>
    </source>
</evidence>
<feature type="domain" description="CENP-V/GFA" evidence="5">
    <location>
        <begin position="16"/>
        <end position="143"/>
    </location>
</feature>
<name>A0A7G9RKK4_9BURK</name>
<dbReference type="PANTHER" id="PTHR33337:SF40">
    <property type="entry name" value="CENP-V_GFA DOMAIN-CONTAINING PROTEIN-RELATED"/>
    <property type="match status" value="1"/>
</dbReference>
<reference evidence="6 7" key="1">
    <citation type="submission" date="2020-08" db="EMBL/GenBank/DDBJ databases">
        <title>Genome sequence of Diaphorobacter ruginosibacter DSM 27467T.</title>
        <authorList>
            <person name="Hyun D.-W."/>
            <person name="Bae J.-W."/>
        </authorList>
    </citation>
    <scope>NUCLEOTIDE SEQUENCE [LARGE SCALE GENOMIC DNA]</scope>
    <source>
        <strain evidence="6 7">DSM 27467</strain>
    </source>
</reference>
<proteinExistence type="inferred from homology"/>
<dbReference type="Pfam" id="PF04828">
    <property type="entry name" value="GFA"/>
    <property type="match status" value="1"/>
</dbReference>
<dbReference type="AlphaFoldDB" id="A0A7G9RKK4"/>
<dbReference type="PROSITE" id="PS51891">
    <property type="entry name" value="CENP_V_GFA"/>
    <property type="match status" value="1"/>
</dbReference>
<dbReference type="InterPro" id="IPR011057">
    <property type="entry name" value="Mss4-like_sf"/>
</dbReference>
<dbReference type="GO" id="GO:0046872">
    <property type="term" value="F:metal ion binding"/>
    <property type="evidence" value="ECO:0007669"/>
    <property type="project" value="UniProtKB-KW"/>
</dbReference>
<keyword evidence="4" id="KW-0456">Lyase</keyword>
<evidence type="ECO:0000313" key="6">
    <source>
        <dbReference type="EMBL" id="QNN56129.1"/>
    </source>
</evidence>
<gene>
    <name evidence="6" type="ORF">H9K76_16310</name>
</gene>
<evidence type="ECO:0000313" key="7">
    <source>
        <dbReference type="Proteomes" id="UP000515811"/>
    </source>
</evidence>
<dbReference type="PANTHER" id="PTHR33337">
    <property type="entry name" value="GFA DOMAIN-CONTAINING PROTEIN"/>
    <property type="match status" value="1"/>
</dbReference>
<organism evidence="6 7">
    <name type="scientific">Diaphorobacter ruginosibacter</name>
    <dbReference type="NCBI Taxonomy" id="1715720"/>
    <lineage>
        <taxon>Bacteria</taxon>
        <taxon>Pseudomonadati</taxon>
        <taxon>Pseudomonadota</taxon>
        <taxon>Betaproteobacteria</taxon>
        <taxon>Burkholderiales</taxon>
        <taxon>Comamonadaceae</taxon>
        <taxon>Diaphorobacter</taxon>
    </lineage>
</organism>
<sequence>MNHQQHAPKTSPDTRHTGSCLCGGVRFVVHGALEPIQVCHCGQCRKAQGGPLATNIPVAADQLEWIAGRDLLRHFESSPGKLRAFCGTCGAPVYSQRANLPGVLRVRAGLLDQPLQATLAFHQQVASRAQWWPLQDDGLPQFEGAAGSAQKQDNR</sequence>
<evidence type="ECO:0000259" key="5">
    <source>
        <dbReference type="PROSITE" id="PS51891"/>
    </source>
</evidence>
<dbReference type="InterPro" id="IPR006913">
    <property type="entry name" value="CENP-V/GFA"/>
</dbReference>
<dbReference type="EMBL" id="CP060714">
    <property type="protein sequence ID" value="QNN56129.1"/>
    <property type="molecule type" value="Genomic_DNA"/>
</dbReference>
<accession>A0A7G9RKK4</accession>
<evidence type="ECO:0000256" key="4">
    <source>
        <dbReference type="ARBA" id="ARBA00023239"/>
    </source>
</evidence>
<dbReference type="Proteomes" id="UP000515811">
    <property type="component" value="Chromosome"/>
</dbReference>
<protein>
    <submittedName>
        <fullName evidence="6">GFA family protein</fullName>
    </submittedName>
</protein>
<keyword evidence="2" id="KW-0479">Metal-binding</keyword>
<evidence type="ECO:0000256" key="1">
    <source>
        <dbReference type="ARBA" id="ARBA00005495"/>
    </source>
</evidence>
<comment type="similarity">
    <text evidence="1">Belongs to the Gfa family.</text>
</comment>
<dbReference type="Gene3D" id="3.90.1590.10">
    <property type="entry name" value="glutathione-dependent formaldehyde- activating enzyme (gfa)"/>
    <property type="match status" value="1"/>
</dbReference>
<dbReference type="SUPFAM" id="SSF51316">
    <property type="entry name" value="Mss4-like"/>
    <property type="match status" value="1"/>
</dbReference>
<keyword evidence="3" id="KW-0862">Zinc</keyword>
<dbReference type="GO" id="GO:0016846">
    <property type="term" value="F:carbon-sulfur lyase activity"/>
    <property type="evidence" value="ECO:0007669"/>
    <property type="project" value="InterPro"/>
</dbReference>
<dbReference type="RefSeq" id="WP_187596399.1">
    <property type="nucleotide sequence ID" value="NZ_CP060714.1"/>
</dbReference>
<dbReference type="KEGG" id="drg:H9K76_16310"/>
<keyword evidence="7" id="KW-1185">Reference proteome</keyword>